<accession>A0A6M3KP96</accession>
<evidence type="ECO:0000313" key="1">
    <source>
        <dbReference type="EMBL" id="QJA83622.1"/>
    </source>
</evidence>
<dbReference type="AlphaFoldDB" id="A0A6M3KP96"/>
<organism evidence="1">
    <name type="scientific">viral metagenome</name>
    <dbReference type="NCBI Taxonomy" id="1070528"/>
    <lineage>
        <taxon>unclassified sequences</taxon>
        <taxon>metagenomes</taxon>
        <taxon>organismal metagenomes</taxon>
    </lineage>
</organism>
<protein>
    <submittedName>
        <fullName evidence="1">Uncharacterized protein</fullName>
    </submittedName>
</protein>
<sequence>MIYLSIAIATRGKFSSGTQGITTTGKFPYNHDLRKAGNEPYSRERDYTIDNEVILMVIIDSVVSGALD</sequence>
<dbReference type="EMBL" id="MT142514">
    <property type="protein sequence ID" value="QJA83622.1"/>
    <property type="molecule type" value="Genomic_DNA"/>
</dbReference>
<proteinExistence type="predicted"/>
<gene>
    <name evidence="1" type="ORF">MM415A00270_0030</name>
</gene>
<reference evidence="1" key="1">
    <citation type="submission" date="2020-03" db="EMBL/GenBank/DDBJ databases">
        <title>The deep terrestrial virosphere.</title>
        <authorList>
            <person name="Holmfeldt K."/>
            <person name="Nilsson E."/>
            <person name="Simone D."/>
            <person name="Lopez-Fernandez M."/>
            <person name="Wu X."/>
            <person name="de Brujin I."/>
            <person name="Lundin D."/>
            <person name="Andersson A."/>
            <person name="Bertilsson S."/>
            <person name="Dopson M."/>
        </authorList>
    </citation>
    <scope>NUCLEOTIDE SEQUENCE</scope>
    <source>
        <strain evidence="1">MM415A00270</strain>
    </source>
</reference>
<name>A0A6M3KP96_9ZZZZ</name>